<organism evidence="2">
    <name type="scientific">Rhodococcoides fascians D188</name>
    <dbReference type="NCBI Taxonomy" id="1051973"/>
    <lineage>
        <taxon>Bacteria</taxon>
        <taxon>Bacillati</taxon>
        <taxon>Actinomycetota</taxon>
        <taxon>Actinomycetes</taxon>
        <taxon>Mycobacteriales</taxon>
        <taxon>Nocardiaceae</taxon>
        <taxon>Rhodococcoides</taxon>
    </lineage>
</organism>
<reference evidence="2" key="2">
    <citation type="journal article" date="2010" name="Mol. Plant Microbe Interact.">
        <title>Rhodococcus fascians impacts plant development through the dynamic fas-mediated production of a cytokinin mix.</title>
        <authorList>
            <person name="Pertry I."/>
            <person name="Vaclavikova K."/>
            <person name="Gemrotova M."/>
            <person name="Spichal L."/>
            <person name="Galuszka P."/>
            <person name="Depuydt S."/>
            <person name="Temmerman W."/>
            <person name="Stes E."/>
            <person name="De Keyser A."/>
            <person name="Riefler M."/>
            <person name="Biondi S."/>
            <person name="Novak O."/>
            <person name="Schmulling T."/>
            <person name="Strnad M."/>
            <person name="Tarkowski P."/>
            <person name="Holsters M."/>
            <person name="Vereecke D."/>
        </authorList>
    </citation>
    <scope>NUCLEOTIDE SEQUENCE</scope>
    <source>
        <strain evidence="2">D188</strain>
        <plasmid evidence="2">pFiD188</plasmid>
    </source>
</reference>
<feature type="region of interest" description="Disordered" evidence="1">
    <location>
        <begin position="1"/>
        <end position="27"/>
    </location>
</feature>
<dbReference type="AlphaFoldDB" id="G8JZ36"/>
<evidence type="ECO:0000256" key="1">
    <source>
        <dbReference type="SAM" id="MobiDB-lite"/>
    </source>
</evidence>
<proteinExistence type="predicted"/>
<name>G8JZ36_RHOFA</name>
<gene>
    <name evidence="2" type="ORF">pFi_171</name>
</gene>
<reference evidence="2" key="3">
    <citation type="journal article" date="2011" name="Annu. Rev. Phytopathol.">
        <title>A successful bacterial coup d'etat: how Rhodococcus fascians redirects plant development.</title>
        <authorList>
            <person name="Stes E."/>
            <person name="Vandeputte O.M."/>
            <person name="El Jaziri M."/>
            <person name="Holsters M."/>
            <person name="Vereecke D."/>
        </authorList>
    </citation>
    <scope>NUCLEOTIDE SEQUENCE</scope>
    <source>
        <strain evidence="2">D188</strain>
        <plasmid evidence="2">pFiD188</plasmid>
    </source>
</reference>
<sequence length="70" mass="7910">MTQRSEDAMTETDPTTDTNAVPLHPNPWIITTAPDRNSYTIELPSRGISFAIDADLRFQLLDALHDPEER</sequence>
<dbReference type="EMBL" id="JN093097">
    <property type="protein sequence ID" value="AET25307.1"/>
    <property type="molecule type" value="Genomic_DNA"/>
</dbReference>
<keyword evidence="2" id="KW-0614">Plasmid</keyword>
<reference evidence="2" key="1">
    <citation type="journal article" date="2009" name="Proc. Natl. Acad. Sci. U.S.A.">
        <title>Identification of Rhodococcus fascians cytokinins and their modus operandi to reshape the plant.</title>
        <authorList>
            <person name="Pertry I."/>
            <person name="Vaclavikova K."/>
            <person name="Depuydt S."/>
            <person name="Galuszka P."/>
            <person name="Spichal L."/>
            <person name="Temmerman W."/>
            <person name="Stes E."/>
            <person name="Schmulling T."/>
            <person name="Kakimoto T."/>
            <person name="Van Montagu M.C."/>
            <person name="Strnad M."/>
            <person name="Holsters M."/>
            <person name="Tarkowski P."/>
            <person name="Vereecke D."/>
        </authorList>
    </citation>
    <scope>NUCLEOTIDE SEQUENCE</scope>
    <source>
        <strain evidence="2">D188</strain>
        <plasmid evidence="2">pFiD188</plasmid>
    </source>
</reference>
<reference evidence="2" key="4">
    <citation type="submission" date="2011-06" db="EMBL/GenBank/DDBJ databases">
        <authorList>
            <person name="Vereecke D.M."/>
        </authorList>
    </citation>
    <scope>NUCLEOTIDE SEQUENCE</scope>
    <source>
        <strain evidence="2">D188</strain>
        <plasmid evidence="2">pFiD188</plasmid>
    </source>
</reference>
<evidence type="ECO:0000313" key="2">
    <source>
        <dbReference type="EMBL" id="AET25307.1"/>
    </source>
</evidence>
<protein>
    <submittedName>
        <fullName evidence="2">Uncharacterized protein</fullName>
    </submittedName>
</protein>
<accession>G8JZ36</accession>
<geneLocation type="plasmid" evidence="2">
    <name>pFiD188</name>
</geneLocation>
<dbReference type="RefSeq" id="WP_015586225.1">
    <property type="nucleotide sequence ID" value="NC_021080.1"/>
</dbReference>
<reference evidence="2" key="5">
    <citation type="journal article" date="2012" name="Mol. Plant Microbe Interact.">
        <title>pFiD188, the linear virulence plasmid of Rhodococcus fascians D188.</title>
        <authorList>
            <person name="Francis I."/>
            <person name="De Keyser A."/>
            <person name="De Backer P."/>
            <person name="Simon-Mateo C."/>
            <person name="Kalkus J."/>
            <person name="Pertry I."/>
            <person name="Ardiles-Diaz W."/>
            <person name="De Rycke R."/>
            <person name="Vandeputte O.M."/>
            <person name="El Jaziri M."/>
            <person name="Holsters M."/>
            <person name="Vereecke D."/>
        </authorList>
    </citation>
    <scope>NUCLEOTIDE SEQUENCE</scope>
    <source>
        <strain evidence="2">D188</strain>
        <plasmid evidence="2">pFiD188</plasmid>
    </source>
</reference>